<keyword evidence="8" id="KW-0805">Transcription regulation</keyword>
<keyword evidence="4" id="KW-0479">Metal-binding</keyword>
<dbReference type="PANTHER" id="PTHR13808:SF1">
    <property type="entry name" value="HISTONE ACETYLTRANSFERASE"/>
    <property type="match status" value="1"/>
</dbReference>
<comment type="catalytic activity">
    <reaction evidence="11">
        <text>L-lysyl-[protein] + acetyl-CoA = N(6)-acetyl-L-lysyl-[protein] + CoA + H(+)</text>
        <dbReference type="Rhea" id="RHEA:45948"/>
        <dbReference type="Rhea" id="RHEA-COMP:9752"/>
        <dbReference type="Rhea" id="RHEA-COMP:10731"/>
        <dbReference type="ChEBI" id="CHEBI:15378"/>
        <dbReference type="ChEBI" id="CHEBI:29969"/>
        <dbReference type="ChEBI" id="CHEBI:57287"/>
        <dbReference type="ChEBI" id="CHEBI:57288"/>
        <dbReference type="ChEBI" id="CHEBI:61930"/>
        <dbReference type="EC" id="2.3.1.48"/>
    </reaction>
</comment>
<dbReference type="SUPFAM" id="SSF57933">
    <property type="entry name" value="TAZ domain"/>
    <property type="match status" value="2"/>
</dbReference>
<feature type="compositionally biased region" description="Basic and acidic residues" evidence="12">
    <location>
        <begin position="146"/>
        <end position="158"/>
    </location>
</feature>
<feature type="compositionally biased region" description="Polar residues" evidence="12">
    <location>
        <begin position="127"/>
        <end position="143"/>
    </location>
</feature>
<dbReference type="GO" id="GO:0005634">
    <property type="term" value="C:nucleus"/>
    <property type="evidence" value="ECO:0007669"/>
    <property type="project" value="UniProtKB-SubCell"/>
</dbReference>
<dbReference type="GO" id="GO:0000123">
    <property type="term" value="C:histone acetyltransferase complex"/>
    <property type="evidence" value="ECO:0007669"/>
    <property type="project" value="TreeGrafter"/>
</dbReference>
<evidence type="ECO:0000256" key="8">
    <source>
        <dbReference type="ARBA" id="ARBA00023015"/>
    </source>
</evidence>
<accession>A0A8K1CQA1</accession>
<evidence type="ECO:0000313" key="15">
    <source>
        <dbReference type="Proteomes" id="UP000794436"/>
    </source>
</evidence>
<evidence type="ECO:0000256" key="3">
    <source>
        <dbReference type="ARBA" id="ARBA00022679"/>
    </source>
</evidence>
<keyword evidence="3" id="KW-0808">Transferase</keyword>
<dbReference type="AlphaFoldDB" id="A0A8K1CQA1"/>
<dbReference type="EC" id="2.3.1.48" evidence="2"/>
<evidence type="ECO:0000256" key="6">
    <source>
        <dbReference type="ARBA" id="ARBA00022833"/>
    </source>
</evidence>
<evidence type="ECO:0000256" key="11">
    <source>
        <dbReference type="ARBA" id="ARBA00048017"/>
    </source>
</evidence>
<proteinExistence type="predicted"/>
<comment type="subcellular location">
    <subcellularLocation>
        <location evidence="1">Nucleus</location>
    </subcellularLocation>
</comment>
<evidence type="ECO:0000256" key="10">
    <source>
        <dbReference type="ARBA" id="ARBA00023242"/>
    </source>
</evidence>
<dbReference type="OrthoDB" id="62401at2759"/>
<dbReference type="GO" id="GO:0004402">
    <property type="term" value="F:histone acetyltransferase activity"/>
    <property type="evidence" value="ECO:0007669"/>
    <property type="project" value="InterPro"/>
</dbReference>
<feature type="domain" description="TAZ-type" evidence="13">
    <location>
        <begin position="22"/>
        <end position="112"/>
    </location>
</feature>
<dbReference type="SMART" id="SM00551">
    <property type="entry name" value="ZnF_TAZ"/>
    <property type="match status" value="2"/>
</dbReference>
<sequence length="458" mass="50907">MDVDMDARASFGAMASPAADGRARGRSDSEQKFLVYNDALLHAATCKEPKCTANEGRCHKVKVGIDHFVRCYGPRRRISPIESCPNCAQIWSLLCFHAKSCTQPLGGHCIVAQCDYLREKIARKQQQDQTELSRAQSILQSNPQRRRTEDLGGRKRADDDGDASAFYGSSVCTKEVDLGFSMAWFASSSPAKMDEDVEGGSRLRIVDPLIDDEATCGRLLTSFENMEDRAFQGSLMAASYDVGDFVDGLYGGRTWGSREARTPDPFIMFGCVLKVGCGEFEKVLIEEVSGEHQGASMGVDSNSQQKLFVYNDALLHATTCKEPKCTAKEGRCHKVKLQTDHLYRCFVPRRQYSSVDSCPSCAQIWNLLCFHAENCAQPSGGRCIVAYCDFLREKIARKLRQGHVPQSNPALARARSEPTAVMWPMKCRVAQLEADRQEVLAMLEQLRAEKAQRHAMVA</sequence>
<organism evidence="14 15">
    <name type="scientific">Pythium oligandrum</name>
    <name type="common">Mycoparasitic fungus</name>
    <dbReference type="NCBI Taxonomy" id="41045"/>
    <lineage>
        <taxon>Eukaryota</taxon>
        <taxon>Sar</taxon>
        <taxon>Stramenopiles</taxon>
        <taxon>Oomycota</taxon>
        <taxon>Peronosporomycetes</taxon>
        <taxon>Pythiales</taxon>
        <taxon>Pythiaceae</taxon>
        <taxon>Pythium</taxon>
    </lineage>
</organism>
<keyword evidence="10" id="KW-0539">Nucleus</keyword>
<protein>
    <recommendedName>
        <fullName evidence="2">histone acetyltransferase</fullName>
        <ecNumber evidence="2">2.3.1.48</ecNumber>
    </recommendedName>
</protein>
<dbReference type="Proteomes" id="UP000794436">
    <property type="component" value="Unassembled WGS sequence"/>
</dbReference>
<dbReference type="EMBL" id="SPLM01000004">
    <property type="protein sequence ID" value="TMW67644.1"/>
    <property type="molecule type" value="Genomic_DNA"/>
</dbReference>
<dbReference type="PANTHER" id="PTHR13808">
    <property type="entry name" value="CBP/P300-RELATED"/>
    <property type="match status" value="1"/>
</dbReference>
<comment type="caution">
    <text evidence="14">The sequence shown here is derived from an EMBL/GenBank/DDBJ whole genome shotgun (WGS) entry which is preliminary data.</text>
</comment>
<keyword evidence="15" id="KW-1185">Reference proteome</keyword>
<dbReference type="GO" id="GO:0031490">
    <property type="term" value="F:chromatin DNA binding"/>
    <property type="evidence" value="ECO:0007669"/>
    <property type="project" value="TreeGrafter"/>
</dbReference>
<keyword evidence="6" id="KW-0862">Zinc</keyword>
<keyword evidence="9" id="KW-0804">Transcription</keyword>
<dbReference type="GO" id="GO:0008270">
    <property type="term" value="F:zinc ion binding"/>
    <property type="evidence" value="ECO:0007669"/>
    <property type="project" value="UniProtKB-KW"/>
</dbReference>
<dbReference type="GO" id="GO:0003713">
    <property type="term" value="F:transcription coactivator activity"/>
    <property type="evidence" value="ECO:0007669"/>
    <property type="project" value="TreeGrafter"/>
</dbReference>
<keyword evidence="5" id="KW-0863">Zinc-finger</keyword>
<dbReference type="InterPro" id="IPR013178">
    <property type="entry name" value="Histone_AcTrfase_Rtt109/CBP"/>
</dbReference>
<dbReference type="Gene3D" id="1.20.1020.10">
    <property type="entry name" value="TAZ domain"/>
    <property type="match status" value="2"/>
</dbReference>
<dbReference type="InterPro" id="IPR000197">
    <property type="entry name" value="Znf_TAZ"/>
</dbReference>
<keyword evidence="7" id="KW-0156">Chromatin regulator</keyword>
<evidence type="ECO:0000256" key="5">
    <source>
        <dbReference type="ARBA" id="ARBA00022771"/>
    </source>
</evidence>
<dbReference type="GO" id="GO:0045944">
    <property type="term" value="P:positive regulation of transcription by RNA polymerase II"/>
    <property type="evidence" value="ECO:0007669"/>
    <property type="project" value="TreeGrafter"/>
</dbReference>
<evidence type="ECO:0000256" key="1">
    <source>
        <dbReference type="ARBA" id="ARBA00004123"/>
    </source>
</evidence>
<evidence type="ECO:0000256" key="7">
    <source>
        <dbReference type="ARBA" id="ARBA00022853"/>
    </source>
</evidence>
<feature type="region of interest" description="Disordered" evidence="12">
    <location>
        <begin position="127"/>
        <end position="158"/>
    </location>
</feature>
<evidence type="ECO:0000313" key="14">
    <source>
        <dbReference type="EMBL" id="TMW67644.1"/>
    </source>
</evidence>
<name>A0A8K1CQA1_PYTOL</name>
<evidence type="ECO:0000256" key="2">
    <source>
        <dbReference type="ARBA" id="ARBA00013184"/>
    </source>
</evidence>
<reference evidence="14" key="1">
    <citation type="submission" date="2019-03" db="EMBL/GenBank/DDBJ databases">
        <title>Long read genome sequence of the mycoparasitic Pythium oligandrum ATCC 38472 isolated from sugarbeet rhizosphere.</title>
        <authorList>
            <person name="Gaulin E."/>
        </authorList>
    </citation>
    <scope>NUCLEOTIDE SEQUENCE</scope>
    <source>
        <strain evidence="14">ATCC 38472_TT</strain>
    </source>
</reference>
<dbReference type="PROSITE" id="PS50134">
    <property type="entry name" value="ZF_TAZ"/>
    <property type="match status" value="2"/>
</dbReference>
<dbReference type="GO" id="GO:0005667">
    <property type="term" value="C:transcription regulator complex"/>
    <property type="evidence" value="ECO:0007669"/>
    <property type="project" value="TreeGrafter"/>
</dbReference>
<evidence type="ECO:0000256" key="9">
    <source>
        <dbReference type="ARBA" id="ARBA00023163"/>
    </source>
</evidence>
<gene>
    <name evidence="14" type="ORF">Poli38472_011264</name>
</gene>
<dbReference type="InterPro" id="IPR035898">
    <property type="entry name" value="TAZ_dom_sf"/>
</dbReference>
<feature type="domain" description="TAZ-type" evidence="13">
    <location>
        <begin position="300"/>
        <end position="386"/>
    </location>
</feature>
<evidence type="ECO:0000256" key="4">
    <source>
        <dbReference type="ARBA" id="ARBA00022723"/>
    </source>
</evidence>
<evidence type="ECO:0000256" key="12">
    <source>
        <dbReference type="SAM" id="MobiDB-lite"/>
    </source>
</evidence>
<evidence type="ECO:0000259" key="13">
    <source>
        <dbReference type="PROSITE" id="PS50134"/>
    </source>
</evidence>